<dbReference type="AlphaFoldDB" id="A0A212QGD1"/>
<protein>
    <submittedName>
        <fullName evidence="1">Uncharacterized protein</fullName>
    </submittedName>
</protein>
<keyword evidence="2" id="KW-1185">Reference proteome</keyword>
<dbReference type="InParanoid" id="A0A212QGD1"/>
<accession>A0A212QGD1</accession>
<dbReference type="EMBL" id="FYEK01000005">
    <property type="protein sequence ID" value="SNB58438.1"/>
    <property type="molecule type" value="Genomic_DNA"/>
</dbReference>
<reference evidence="2" key="1">
    <citation type="submission" date="2017-06" db="EMBL/GenBank/DDBJ databases">
        <authorList>
            <person name="Varghese N."/>
            <person name="Submissions S."/>
        </authorList>
    </citation>
    <scope>NUCLEOTIDE SEQUENCE [LARGE SCALE GENOMIC DNA]</scope>
    <source>
        <strain evidence="2">JAD2</strain>
    </source>
</reference>
<gene>
    <name evidence="1" type="ORF">SAMN02746019_00024330</name>
</gene>
<organism evidence="1 2">
    <name type="scientific">Thermoflexus hugenholtzii JAD2</name>
    <dbReference type="NCBI Taxonomy" id="877466"/>
    <lineage>
        <taxon>Bacteria</taxon>
        <taxon>Bacillati</taxon>
        <taxon>Chloroflexota</taxon>
        <taxon>Thermoflexia</taxon>
        <taxon>Thermoflexales</taxon>
        <taxon>Thermoflexaceae</taxon>
        <taxon>Thermoflexus</taxon>
    </lineage>
</organism>
<sequence>MAIRVRWVVLDAAEDHGEPGCYEFQGPSMRIWVEHLGPGQFLVLTWATTASEAPSAPEDPEQSLQPYLSQICRGQIRPSRSIVWF</sequence>
<proteinExistence type="predicted"/>
<name>A0A212QGD1_9CHLR</name>
<evidence type="ECO:0000313" key="2">
    <source>
        <dbReference type="Proteomes" id="UP000197025"/>
    </source>
</evidence>
<dbReference type="Proteomes" id="UP000197025">
    <property type="component" value="Unassembled WGS sequence"/>
</dbReference>
<dbReference type="RefSeq" id="WP_088570219.1">
    <property type="nucleotide sequence ID" value="NZ_FYEK01000005.1"/>
</dbReference>
<evidence type="ECO:0000313" key="1">
    <source>
        <dbReference type="EMBL" id="SNB58438.1"/>
    </source>
</evidence>